<sequence>MCNLKEALTAIKSVIPEAICISKASPQGGVYLLFDGVKQVEWKQDRANFRIIFATRSLMDDNFSALEKLDEIRERFIKNAAMFARDGVKDVKFEGFEESLFRYSFEIEVDIYRDLEDKFLGE</sequence>
<evidence type="ECO:0000313" key="1">
    <source>
        <dbReference type="EMBL" id="CUU87987.1"/>
    </source>
</evidence>
<dbReference type="AlphaFoldDB" id="A0A0S4SR91"/>
<keyword evidence="2" id="KW-1185">Reference proteome</keyword>
<dbReference type="RefSeq" id="WP_059435380.1">
    <property type="nucleotide sequence ID" value="NZ_FAVB01000005.1"/>
</dbReference>
<protein>
    <submittedName>
        <fullName evidence="1">Uncharacterized protein</fullName>
    </submittedName>
</protein>
<proteinExistence type="predicted"/>
<name>A0A0S4SR91_CAMHY</name>
<accession>A0A0S4SR91</accession>
<dbReference type="EMBL" id="FAVB01000005">
    <property type="protein sequence ID" value="CUU87987.1"/>
    <property type="molecule type" value="Genomic_DNA"/>
</dbReference>
<reference evidence="1 2" key="1">
    <citation type="submission" date="2015-11" db="EMBL/GenBank/DDBJ databases">
        <authorList>
            <consortium name="Pathogen Informatics"/>
        </authorList>
    </citation>
    <scope>NUCLEOTIDE SEQUENCE [LARGE SCALE GENOMIC DNA]</scope>
    <source>
        <strain evidence="1 2">006A-0059</strain>
    </source>
</reference>
<gene>
    <name evidence="1" type="ORF">ERS686654_01833</name>
</gene>
<organism evidence="1 2">
    <name type="scientific">Campylobacter hyointestinalis subsp. hyointestinalis</name>
    <dbReference type="NCBI Taxonomy" id="91352"/>
    <lineage>
        <taxon>Bacteria</taxon>
        <taxon>Pseudomonadati</taxon>
        <taxon>Campylobacterota</taxon>
        <taxon>Epsilonproteobacteria</taxon>
        <taxon>Campylobacterales</taxon>
        <taxon>Campylobacteraceae</taxon>
        <taxon>Campylobacter</taxon>
    </lineage>
</organism>
<dbReference type="Proteomes" id="UP000052237">
    <property type="component" value="Unassembled WGS sequence"/>
</dbReference>
<comment type="caution">
    <text evidence="1">The sequence shown here is derived from an EMBL/GenBank/DDBJ whole genome shotgun (WGS) entry which is preliminary data.</text>
</comment>
<evidence type="ECO:0000313" key="2">
    <source>
        <dbReference type="Proteomes" id="UP000052237"/>
    </source>
</evidence>